<evidence type="ECO:0008006" key="8">
    <source>
        <dbReference type="Google" id="ProtNLM"/>
    </source>
</evidence>
<keyword evidence="3 5" id="KW-1133">Transmembrane helix</keyword>
<dbReference type="InterPro" id="IPR051415">
    <property type="entry name" value="LAAT-1"/>
</dbReference>
<dbReference type="PANTHER" id="PTHR16201">
    <property type="entry name" value="SEVEN TRANSMEMBRANE PROTEIN 1-RELATED"/>
    <property type="match status" value="1"/>
</dbReference>
<evidence type="ECO:0000313" key="6">
    <source>
        <dbReference type="EMBL" id="KAK5781013.1"/>
    </source>
</evidence>
<dbReference type="SMART" id="SM00679">
    <property type="entry name" value="CTNS"/>
    <property type="match status" value="2"/>
</dbReference>
<keyword evidence="7" id="KW-1185">Reference proteome</keyword>
<comment type="subcellular location">
    <subcellularLocation>
        <location evidence="1">Membrane</location>
        <topology evidence="1">Multi-pass membrane protein</topology>
    </subcellularLocation>
</comment>
<evidence type="ECO:0000256" key="4">
    <source>
        <dbReference type="ARBA" id="ARBA00023136"/>
    </source>
</evidence>
<dbReference type="InterPro" id="IPR006603">
    <property type="entry name" value="PQ-loop_rpt"/>
</dbReference>
<feature type="transmembrane region" description="Helical" evidence="5">
    <location>
        <begin position="40"/>
        <end position="62"/>
    </location>
</feature>
<dbReference type="AlphaFoldDB" id="A0AAN7WI98"/>
<proteinExistence type="predicted"/>
<organism evidence="6 7">
    <name type="scientific">Arxiozyma heterogenica</name>
    <dbReference type="NCBI Taxonomy" id="278026"/>
    <lineage>
        <taxon>Eukaryota</taxon>
        <taxon>Fungi</taxon>
        <taxon>Dikarya</taxon>
        <taxon>Ascomycota</taxon>
        <taxon>Saccharomycotina</taxon>
        <taxon>Saccharomycetes</taxon>
        <taxon>Saccharomycetales</taxon>
        <taxon>Saccharomycetaceae</taxon>
        <taxon>Arxiozyma</taxon>
    </lineage>
</organism>
<dbReference type="PANTHER" id="PTHR16201:SF37">
    <property type="entry name" value="PQ-LOOP REPEAT-CONTAINING PROTEIN"/>
    <property type="match status" value="1"/>
</dbReference>
<feature type="transmembrane region" description="Helical" evidence="5">
    <location>
        <begin position="163"/>
        <end position="186"/>
    </location>
</feature>
<dbReference type="GO" id="GO:0016020">
    <property type="term" value="C:membrane"/>
    <property type="evidence" value="ECO:0007669"/>
    <property type="project" value="UniProtKB-SubCell"/>
</dbReference>
<evidence type="ECO:0000313" key="7">
    <source>
        <dbReference type="Proteomes" id="UP001306508"/>
    </source>
</evidence>
<evidence type="ECO:0000256" key="1">
    <source>
        <dbReference type="ARBA" id="ARBA00004141"/>
    </source>
</evidence>
<comment type="caution">
    <text evidence="6">The sequence shown here is derived from an EMBL/GenBank/DDBJ whole genome shotgun (WGS) entry which is preliminary data.</text>
</comment>
<feature type="transmembrane region" description="Helical" evidence="5">
    <location>
        <begin position="6"/>
        <end position="28"/>
    </location>
</feature>
<feature type="transmembrane region" description="Helical" evidence="5">
    <location>
        <begin position="132"/>
        <end position="151"/>
    </location>
</feature>
<gene>
    <name evidence="6" type="ORF">RI543_001401</name>
</gene>
<name>A0AAN7WI98_9SACH</name>
<dbReference type="Gene3D" id="1.20.1280.290">
    <property type="match status" value="1"/>
</dbReference>
<evidence type="ECO:0000256" key="5">
    <source>
        <dbReference type="SAM" id="Phobius"/>
    </source>
</evidence>
<keyword evidence="4 5" id="KW-0472">Membrane</keyword>
<feature type="transmembrane region" description="Helical" evidence="5">
    <location>
        <begin position="192"/>
        <end position="213"/>
    </location>
</feature>
<evidence type="ECO:0000256" key="2">
    <source>
        <dbReference type="ARBA" id="ARBA00022692"/>
    </source>
</evidence>
<sequence>MISDEASTILGTIATVCWCIQLIPQIIYNYKRKDCTGLPPLMMFLWVISGIPFGIYFCISAPNIILQIQPHLFMIFCAVSFAQTLYYPPCQMNRLKIAAIMLTTTLIDVGLEVGFIIWLKPLYQKGTKWPDLIFGISASILLAVGLLPPYFELFKRKGRVVGINFLFLFVDSLGAWLSIVSVIVGTMDVMGIILYCIVAGMELGIFASHFIWCCRFKWLRKNKETDNELSSVEYHEKESGETPDNLNSKIEMSKDGTSHSFQSHTKELHHVVTDHDTDNEIIDNIEEFEVYSTTVQTIHGVTMQNSSINTESIRI</sequence>
<dbReference type="FunFam" id="1.20.1280.290:FF:000024">
    <property type="entry name" value="Putative membrane protein"/>
    <property type="match status" value="1"/>
</dbReference>
<dbReference type="Proteomes" id="UP001306508">
    <property type="component" value="Unassembled WGS sequence"/>
</dbReference>
<evidence type="ECO:0000256" key="3">
    <source>
        <dbReference type="ARBA" id="ARBA00022989"/>
    </source>
</evidence>
<protein>
    <recommendedName>
        <fullName evidence="8">PQ loop repeat protein</fullName>
    </recommendedName>
</protein>
<dbReference type="EMBL" id="JAWIZZ010000038">
    <property type="protein sequence ID" value="KAK5781013.1"/>
    <property type="molecule type" value="Genomic_DNA"/>
</dbReference>
<reference evidence="7" key="1">
    <citation type="submission" date="2023-07" db="EMBL/GenBank/DDBJ databases">
        <title>A draft genome of Kazachstania heterogenica Y-27499.</title>
        <authorList>
            <person name="Donic C."/>
            <person name="Kralova J.S."/>
            <person name="Fidel L."/>
            <person name="Ben-Dor S."/>
            <person name="Jung S."/>
        </authorList>
    </citation>
    <scope>NUCLEOTIDE SEQUENCE [LARGE SCALE GENOMIC DNA]</scope>
    <source>
        <strain evidence="7">Y27499</strain>
    </source>
</reference>
<keyword evidence="2 5" id="KW-0812">Transmembrane</keyword>
<dbReference type="Pfam" id="PF04193">
    <property type="entry name" value="PQ-loop"/>
    <property type="match status" value="1"/>
</dbReference>
<accession>A0AAN7WI98</accession>
<feature type="transmembrane region" description="Helical" evidence="5">
    <location>
        <begin position="99"/>
        <end position="120"/>
    </location>
</feature>